<comment type="similarity">
    <text evidence="1">Belongs to the BlaI transcriptional regulatory family.</text>
</comment>
<gene>
    <name evidence="5" type="ORF">SAMN02745784_00714</name>
</gene>
<dbReference type="InterPro" id="IPR005650">
    <property type="entry name" value="BlaI_family"/>
</dbReference>
<dbReference type="GO" id="GO:0045892">
    <property type="term" value="P:negative regulation of DNA-templated transcription"/>
    <property type="evidence" value="ECO:0007669"/>
    <property type="project" value="InterPro"/>
</dbReference>
<reference evidence="6" key="1">
    <citation type="submission" date="2016-11" db="EMBL/GenBank/DDBJ databases">
        <authorList>
            <person name="Varghese N."/>
            <person name="Submissions S."/>
        </authorList>
    </citation>
    <scope>NUCLEOTIDE SEQUENCE [LARGE SCALE GENOMIC DNA]</scope>
    <source>
        <strain evidence="6">DSM 18095</strain>
    </source>
</reference>
<evidence type="ECO:0000256" key="2">
    <source>
        <dbReference type="ARBA" id="ARBA00023015"/>
    </source>
</evidence>
<dbReference type="InterPro" id="IPR036390">
    <property type="entry name" value="WH_DNA-bd_sf"/>
</dbReference>
<organism evidence="5 6">
    <name type="scientific">Tissierella praeacuta DSM 18095</name>
    <dbReference type="NCBI Taxonomy" id="1123404"/>
    <lineage>
        <taxon>Bacteria</taxon>
        <taxon>Bacillati</taxon>
        <taxon>Bacillota</taxon>
        <taxon>Tissierellia</taxon>
        <taxon>Tissierellales</taxon>
        <taxon>Tissierellaceae</taxon>
        <taxon>Tissierella</taxon>
    </lineage>
</organism>
<dbReference type="InterPro" id="IPR036388">
    <property type="entry name" value="WH-like_DNA-bd_sf"/>
</dbReference>
<keyword evidence="3" id="KW-0238">DNA-binding</keyword>
<dbReference type="EMBL" id="FQTY01000002">
    <property type="protein sequence ID" value="SHE44788.1"/>
    <property type="molecule type" value="Genomic_DNA"/>
</dbReference>
<evidence type="ECO:0000256" key="3">
    <source>
        <dbReference type="ARBA" id="ARBA00023125"/>
    </source>
</evidence>
<dbReference type="STRING" id="1123404.SAMN02745784_00714"/>
<evidence type="ECO:0000256" key="1">
    <source>
        <dbReference type="ARBA" id="ARBA00011046"/>
    </source>
</evidence>
<dbReference type="RefSeq" id="WP_072973185.1">
    <property type="nucleotide sequence ID" value="NZ_FQTY01000002.1"/>
</dbReference>
<dbReference type="GeneID" id="90996438"/>
<accession>A0A1M4TK30</accession>
<dbReference type="Pfam" id="PF03965">
    <property type="entry name" value="Penicillinase_R"/>
    <property type="match status" value="1"/>
</dbReference>
<dbReference type="Gene3D" id="1.10.10.10">
    <property type="entry name" value="Winged helix-like DNA-binding domain superfamily/Winged helix DNA-binding domain"/>
    <property type="match status" value="1"/>
</dbReference>
<protein>
    <submittedName>
        <fullName evidence="5">BlaI family transcriptional regulator, penicillinase repressor</fullName>
    </submittedName>
</protein>
<keyword evidence="2" id="KW-0805">Transcription regulation</keyword>
<evidence type="ECO:0000313" key="6">
    <source>
        <dbReference type="Proteomes" id="UP000184114"/>
    </source>
</evidence>
<evidence type="ECO:0000313" key="5">
    <source>
        <dbReference type="EMBL" id="SHE44788.1"/>
    </source>
</evidence>
<sequence>MEKSAKISNSEWDVMEILWEKNPLSSKEIIEKAGQKRDWKPTTIKTLISRLVDKNILSYEKIGKSYYYYPLLKKEECISVTSNKFINKFYKGELKAMLASFIEEYELSNEDINELKEILDKKKS</sequence>
<dbReference type="AlphaFoldDB" id="A0A1M4TK30"/>
<proteinExistence type="inferred from homology"/>
<evidence type="ECO:0000256" key="4">
    <source>
        <dbReference type="ARBA" id="ARBA00023163"/>
    </source>
</evidence>
<dbReference type="SUPFAM" id="SSF46785">
    <property type="entry name" value="Winged helix' DNA-binding domain"/>
    <property type="match status" value="1"/>
</dbReference>
<name>A0A1M4TK30_9FIRM</name>
<dbReference type="PIRSF" id="PIRSF019455">
    <property type="entry name" value="CopR_AtkY"/>
    <property type="match status" value="1"/>
</dbReference>
<dbReference type="GO" id="GO:0003677">
    <property type="term" value="F:DNA binding"/>
    <property type="evidence" value="ECO:0007669"/>
    <property type="project" value="UniProtKB-KW"/>
</dbReference>
<dbReference type="Proteomes" id="UP000184114">
    <property type="component" value="Unassembled WGS sequence"/>
</dbReference>
<keyword evidence="6" id="KW-1185">Reference proteome</keyword>
<keyword evidence="4" id="KW-0804">Transcription</keyword>
<dbReference type="Gene3D" id="1.10.4040.10">
    <property type="entry name" value="Penicillinase repressor domain"/>
    <property type="match status" value="1"/>
</dbReference>